<dbReference type="EMBL" id="JACBZD010000001">
    <property type="protein sequence ID" value="NYI06845.1"/>
    <property type="molecule type" value="Genomic_DNA"/>
</dbReference>
<dbReference type="SUPFAM" id="SSF46689">
    <property type="entry name" value="Homeodomain-like"/>
    <property type="match status" value="1"/>
</dbReference>
<evidence type="ECO:0000256" key="4">
    <source>
        <dbReference type="PROSITE-ProRule" id="PRU00335"/>
    </source>
</evidence>
<dbReference type="RefSeq" id="WP_179815361.1">
    <property type="nucleotide sequence ID" value="NZ_JACBZD010000001.1"/>
</dbReference>
<dbReference type="GO" id="GO:0003700">
    <property type="term" value="F:DNA-binding transcription factor activity"/>
    <property type="evidence" value="ECO:0007669"/>
    <property type="project" value="TreeGrafter"/>
</dbReference>
<keyword evidence="3" id="KW-0804">Transcription</keyword>
<evidence type="ECO:0000256" key="2">
    <source>
        <dbReference type="ARBA" id="ARBA00023125"/>
    </source>
</evidence>
<evidence type="ECO:0000313" key="7">
    <source>
        <dbReference type="Proteomes" id="UP000567795"/>
    </source>
</evidence>
<reference evidence="6 7" key="1">
    <citation type="submission" date="2020-07" db="EMBL/GenBank/DDBJ databases">
        <title>Sequencing the genomes of 1000 actinobacteria strains.</title>
        <authorList>
            <person name="Klenk H.-P."/>
        </authorList>
    </citation>
    <scope>NUCLEOTIDE SEQUENCE [LARGE SCALE GENOMIC DNA]</scope>
    <source>
        <strain evidence="6 7">DSM 42178</strain>
    </source>
</reference>
<evidence type="ECO:0000313" key="6">
    <source>
        <dbReference type="EMBL" id="NYI06845.1"/>
    </source>
</evidence>
<dbReference type="PANTHER" id="PTHR30055:SF234">
    <property type="entry name" value="HTH-TYPE TRANSCRIPTIONAL REGULATOR BETI"/>
    <property type="match status" value="1"/>
</dbReference>
<dbReference type="GO" id="GO:0000976">
    <property type="term" value="F:transcription cis-regulatory region binding"/>
    <property type="evidence" value="ECO:0007669"/>
    <property type="project" value="TreeGrafter"/>
</dbReference>
<feature type="domain" description="HTH tetR-type" evidence="5">
    <location>
        <begin position="18"/>
        <end position="77"/>
    </location>
</feature>
<dbReference type="PANTHER" id="PTHR30055">
    <property type="entry name" value="HTH-TYPE TRANSCRIPTIONAL REGULATOR RUTR"/>
    <property type="match status" value="1"/>
</dbReference>
<dbReference type="InterPro" id="IPR009057">
    <property type="entry name" value="Homeodomain-like_sf"/>
</dbReference>
<dbReference type="Pfam" id="PF00440">
    <property type="entry name" value="TetR_N"/>
    <property type="match status" value="1"/>
</dbReference>
<proteinExistence type="predicted"/>
<dbReference type="InterPro" id="IPR036271">
    <property type="entry name" value="Tet_transcr_reg_TetR-rel_C_sf"/>
</dbReference>
<dbReference type="PROSITE" id="PS50977">
    <property type="entry name" value="HTH_TETR_2"/>
    <property type="match status" value="1"/>
</dbReference>
<dbReference type="InterPro" id="IPR049445">
    <property type="entry name" value="TetR_SbtR-like_C"/>
</dbReference>
<keyword evidence="1" id="KW-0805">Transcription regulation</keyword>
<dbReference type="AlphaFoldDB" id="A0A852ZXT3"/>
<accession>A0A852ZXT3</accession>
<evidence type="ECO:0000256" key="1">
    <source>
        <dbReference type="ARBA" id="ARBA00023015"/>
    </source>
</evidence>
<dbReference type="SUPFAM" id="SSF48498">
    <property type="entry name" value="Tetracyclin repressor-like, C-terminal domain"/>
    <property type="match status" value="1"/>
</dbReference>
<feature type="DNA-binding region" description="H-T-H motif" evidence="4">
    <location>
        <begin position="40"/>
        <end position="59"/>
    </location>
</feature>
<name>A0A852ZXT3_9ACTN</name>
<dbReference type="Proteomes" id="UP000567795">
    <property type="component" value="Unassembled WGS sequence"/>
</dbReference>
<comment type="caution">
    <text evidence="6">The sequence shown here is derived from an EMBL/GenBank/DDBJ whole genome shotgun (WGS) entry which is preliminary data.</text>
</comment>
<keyword evidence="7" id="KW-1185">Reference proteome</keyword>
<dbReference type="PRINTS" id="PR00455">
    <property type="entry name" value="HTHTETR"/>
</dbReference>
<evidence type="ECO:0000259" key="5">
    <source>
        <dbReference type="PROSITE" id="PS50977"/>
    </source>
</evidence>
<evidence type="ECO:0000256" key="3">
    <source>
        <dbReference type="ARBA" id="ARBA00023163"/>
    </source>
</evidence>
<protein>
    <submittedName>
        <fullName evidence="6">AcrR family transcriptional regulator</fullName>
    </submittedName>
</protein>
<organism evidence="6 7">
    <name type="scientific">Allostreptomyces psammosilenae</name>
    <dbReference type="NCBI Taxonomy" id="1892865"/>
    <lineage>
        <taxon>Bacteria</taxon>
        <taxon>Bacillati</taxon>
        <taxon>Actinomycetota</taxon>
        <taxon>Actinomycetes</taxon>
        <taxon>Kitasatosporales</taxon>
        <taxon>Streptomycetaceae</taxon>
        <taxon>Allostreptomyces</taxon>
    </lineage>
</organism>
<keyword evidence="2 4" id="KW-0238">DNA-binding</keyword>
<dbReference type="InterPro" id="IPR001647">
    <property type="entry name" value="HTH_TetR"/>
</dbReference>
<gene>
    <name evidence="6" type="ORF">FHU37_003788</name>
</gene>
<dbReference type="Gene3D" id="1.10.357.10">
    <property type="entry name" value="Tetracycline Repressor, domain 2"/>
    <property type="match status" value="1"/>
</dbReference>
<sequence length="203" mass="21456">MTPATPGTPPRPLRADARRNRERLLAEADAAFTEHGTDASLEEIARRAGVGIGTLYRHFPTREALLEALLHQAFEGLRALAADLLTSAPPDEALVTWLRALLRHATTYSGLAHALVTTLQDETSALYASCHAVQTAGAATLTRAQTAGTARPDLTAADLFLMTSAIGWLDEQTPTAPDPGRADRLLTLLLEGVWSRGGAGGGS</sequence>
<dbReference type="InterPro" id="IPR050109">
    <property type="entry name" value="HTH-type_TetR-like_transc_reg"/>
</dbReference>
<dbReference type="Pfam" id="PF21597">
    <property type="entry name" value="TetR_C_43"/>
    <property type="match status" value="1"/>
</dbReference>